<dbReference type="PROSITE" id="PS51747">
    <property type="entry name" value="CYT_DCMP_DEAMINASES_2"/>
    <property type="match status" value="1"/>
</dbReference>
<dbReference type="CDD" id="cd01285">
    <property type="entry name" value="nucleoside_deaminase"/>
    <property type="match status" value="1"/>
</dbReference>
<evidence type="ECO:0000256" key="2">
    <source>
        <dbReference type="ARBA" id="ARBA00011738"/>
    </source>
</evidence>
<keyword evidence="11" id="KW-1185">Reference proteome</keyword>
<dbReference type="GO" id="GO:0052717">
    <property type="term" value="F:tRNA-specific adenosine-34 deaminase activity"/>
    <property type="evidence" value="ECO:0007669"/>
    <property type="project" value="UniProtKB-EC"/>
</dbReference>
<comment type="caution">
    <text evidence="10">The sequence shown here is derived from an EMBL/GenBank/DDBJ whole genome shotgun (WGS) entry which is preliminary data.</text>
</comment>
<feature type="active site" description="Proton donor" evidence="8">
    <location>
        <position position="50"/>
    </location>
</feature>
<feature type="domain" description="CMP/dCMP-type deaminase" evidence="9">
    <location>
        <begin position="1"/>
        <end position="108"/>
    </location>
</feature>
<evidence type="ECO:0000256" key="7">
    <source>
        <dbReference type="ARBA" id="ARBA00048045"/>
    </source>
</evidence>
<comment type="cofactor">
    <cofactor evidence="8">
        <name>Zn(2+)</name>
        <dbReference type="ChEBI" id="CHEBI:29105"/>
    </cofactor>
    <text evidence="8">Binds 1 zinc ion per subunit.</text>
</comment>
<dbReference type="InterPro" id="IPR002125">
    <property type="entry name" value="CMP_dCMP_dom"/>
</dbReference>
<dbReference type="InterPro" id="IPR058535">
    <property type="entry name" value="MafB19-deam"/>
</dbReference>
<evidence type="ECO:0000256" key="5">
    <source>
        <dbReference type="ARBA" id="ARBA00022801"/>
    </source>
</evidence>
<reference evidence="10 11" key="1">
    <citation type="submission" date="2024-06" db="EMBL/GenBank/DDBJ databases">
        <title>The Natural Products Discovery Center: Release of the First 8490 Sequenced Strains for Exploring Actinobacteria Biosynthetic Diversity.</title>
        <authorList>
            <person name="Kalkreuter E."/>
            <person name="Kautsar S.A."/>
            <person name="Yang D."/>
            <person name="Bader C.D."/>
            <person name="Teijaro C.N."/>
            <person name="Fluegel L."/>
            <person name="Davis C.M."/>
            <person name="Simpson J.R."/>
            <person name="Lauterbach L."/>
            <person name="Steele A.D."/>
            <person name="Gui C."/>
            <person name="Meng S."/>
            <person name="Li G."/>
            <person name="Viehrig K."/>
            <person name="Ye F."/>
            <person name="Su P."/>
            <person name="Kiefer A.F."/>
            <person name="Nichols A."/>
            <person name="Cepeda A.J."/>
            <person name="Yan W."/>
            <person name="Fan B."/>
            <person name="Jiang Y."/>
            <person name="Adhikari A."/>
            <person name="Zheng C.-J."/>
            <person name="Schuster L."/>
            <person name="Cowan T.M."/>
            <person name="Smanski M.J."/>
            <person name="Chevrette M.G."/>
            <person name="De Carvalho L.P.S."/>
            <person name="Shen B."/>
        </authorList>
    </citation>
    <scope>NUCLEOTIDE SEQUENCE [LARGE SCALE GENOMIC DNA]</scope>
    <source>
        <strain evidence="10 11">NPDC047833</strain>
    </source>
</reference>
<comment type="similarity">
    <text evidence="1">Belongs to the cytidine and deoxycytidylate deaminase family. ADAT2 subfamily.</text>
</comment>
<evidence type="ECO:0000256" key="1">
    <source>
        <dbReference type="ARBA" id="ARBA00010669"/>
    </source>
</evidence>
<accession>A0ABV3M5R4</accession>
<comment type="subunit">
    <text evidence="2 8">Homodimer.</text>
</comment>
<dbReference type="RefSeq" id="WP_359778143.1">
    <property type="nucleotide sequence ID" value="NZ_JBEYRR010000004.1"/>
</dbReference>
<dbReference type="Proteomes" id="UP001553843">
    <property type="component" value="Unassembled WGS sequence"/>
</dbReference>
<gene>
    <name evidence="8 10" type="primary">tadA</name>
    <name evidence="10" type="ORF">AB0887_34465</name>
</gene>
<keyword evidence="6 8" id="KW-0862">Zinc</keyword>
<comment type="function">
    <text evidence="8">Catalyzes the deamination of adenosine to inosine at the wobble position 34 of tRNA(Arg2).</text>
</comment>
<evidence type="ECO:0000256" key="3">
    <source>
        <dbReference type="ARBA" id="ARBA00022694"/>
    </source>
</evidence>
<dbReference type="PANTHER" id="PTHR11079">
    <property type="entry name" value="CYTOSINE DEAMINASE FAMILY MEMBER"/>
    <property type="match status" value="1"/>
</dbReference>
<proteinExistence type="inferred from homology"/>
<name>A0ABV3M5R4_9ACTN</name>
<dbReference type="InterPro" id="IPR016193">
    <property type="entry name" value="Cytidine_deaminase-like"/>
</dbReference>
<evidence type="ECO:0000256" key="8">
    <source>
        <dbReference type="HAMAP-Rule" id="MF_00972"/>
    </source>
</evidence>
<dbReference type="InterPro" id="IPR028883">
    <property type="entry name" value="tRNA_aden_deaminase"/>
</dbReference>
<dbReference type="EC" id="3.5.4.33" evidence="8"/>
<evidence type="ECO:0000256" key="6">
    <source>
        <dbReference type="ARBA" id="ARBA00022833"/>
    </source>
</evidence>
<feature type="binding site" evidence="8">
    <location>
        <position position="81"/>
    </location>
    <ligand>
        <name>Zn(2+)</name>
        <dbReference type="ChEBI" id="CHEBI:29105"/>
        <note>catalytic</note>
    </ligand>
</feature>
<dbReference type="PROSITE" id="PS00903">
    <property type="entry name" value="CYT_DCMP_DEAMINASES_1"/>
    <property type="match status" value="1"/>
</dbReference>
<feature type="binding site" evidence="8">
    <location>
        <position position="48"/>
    </location>
    <ligand>
        <name>Zn(2+)</name>
        <dbReference type="ChEBI" id="CHEBI:29105"/>
        <note>catalytic</note>
    </ligand>
</feature>
<comment type="catalytic activity">
    <reaction evidence="7 8">
        <text>adenosine(34) in tRNA + H2O + H(+) = inosine(34) in tRNA + NH4(+)</text>
        <dbReference type="Rhea" id="RHEA:43168"/>
        <dbReference type="Rhea" id="RHEA-COMP:10373"/>
        <dbReference type="Rhea" id="RHEA-COMP:10374"/>
        <dbReference type="ChEBI" id="CHEBI:15377"/>
        <dbReference type="ChEBI" id="CHEBI:15378"/>
        <dbReference type="ChEBI" id="CHEBI:28938"/>
        <dbReference type="ChEBI" id="CHEBI:74411"/>
        <dbReference type="ChEBI" id="CHEBI:82852"/>
        <dbReference type="EC" id="3.5.4.33"/>
    </reaction>
</comment>
<evidence type="ECO:0000259" key="9">
    <source>
        <dbReference type="PROSITE" id="PS51747"/>
    </source>
</evidence>
<dbReference type="EMBL" id="JBEYRS010000021">
    <property type="protein sequence ID" value="MEW2367034.1"/>
    <property type="molecule type" value="Genomic_DNA"/>
</dbReference>
<keyword evidence="5 8" id="KW-0378">Hydrolase</keyword>
<dbReference type="SUPFAM" id="SSF53927">
    <property type="entry name" value="Cytidine deaminase-like"/>
    <property type="match status" value="1"/>
</dbReference>
<sequence length="147" mass="15658">MRLALAQAELAVQGGDVPVGAVVLSPDGTTVLAAGHNERELTGDPTAHAEVLAIRRAATQLGQWRLTGCTLVVTLEPCTMCAGAIVQSRVDRVVYGARDDKAGAAGSLWDVVRDRRLNHRPEVVHDVLAEEAAGLLTRFFREGHRGS</sequence>
<keyword evidence="3 8" id="KW-0819">tRNA processing</keyword>
<evidence type="ECO:0000313" key="10">
    <source>
        <dbReference type="EMBL" id="MEW2367034.1"/>
    </source>
</evidence>
<dbReference type="PANTHER" id="PTHR11079:SF202">
    <property type="entry name" value="TRNA-SPECIFIC ADENOSINE DEAMINASE"/>
    <property type="match status" value="1"/>
</dbReference>
<dbReference type="HAMAP" id="MF_00972">
    <property type="entry name" value="tRNA_aden_deaminase"/>
    <property type="match status" value="1"/>
</dbReference>
<organism evidence="10 11">
    <name type="scientific">Streptomyces huasconensis</name>
    <dbReference type="NCBI Taxonomy" id="1854574"/>
    <lineage>
        <taxon>Bacteria</taxon>
        <taxon>Bacillati</taxon>
        <taxon>Actinomycetota</taxon>
        <taxon>Actinomycetes</taxon>
        <taxon>Kitasatosporales</taxon>
        <taxon>Streptomycetaceae</taxon>
        <taxon>Streptomyces</taxon>
    </lineage>
</organism>
<dbReference type="Pfam" id="PF14437">
    <property type="entry name" value="MafB19-deam"/>
    <property type="match status" value="1"/>
</dbReference>
<protein>
    <recommendedName>
        <fullName evidence="8">tRNA-specific adenosine deaminase</fullName>
        <ecNumber evidence="8">3.5.4.33</ecNumber>
    </recommendedName>
</protein>
<evidence type="ECO:0000313" key="11">
    <source>
        <dbReference type="Proteomes" id="UP001553843"/>
    </source>
</evidence>
<feature type="binding site" evidence="8">
    <location>
        <position position="78"/>
    </location>
    <ligand>
        <name>Zn(2+)</name>
        <dbReference type="ChEBI" id="CHEBI:29105"/>
        <note>catalytic</note>
    </ligand>
</feature>
<dbReference type="Gene3D" id="3.40.140.10">
    <property type="entry name" value="Cytidine Deaminase, domain 2"/>
    <property type="match status" value="1"/>
</dbReference>
<evidence type="ECO:0000256" key="4">
    <source>
        <dbReference type="ARBA" id="ARBA00022723"/>
    </source>
</evidence>
<dbReference type="InterPro" id="IPR016192">
    <property type="entry name" value="APOBEC/CMP_deaminase_Zn-bd"/>
</dbReference>
<keyword evidence="4 8" id="KW-0479">Metal-binding</keyword>
<dbReference type="NCBIfam" id="NF008113">
    <property type="entry name" value="PRK10860.1"/>
    <property type="match status" value="1"/>
</dbReference>